<accession>A0ABN1DFC9</accession>
<organism evidence="2 3">
    <name type="scientific">Streptomyces mordarskii</name>
    <dbReference type="NCBI Taxonomy" id="1226758"/>
    <lineage>
        <taxon>Bacteria</taxon>
        <taxon>Bacillati</taxon>
        <taxon>Actinomycetota</taxon>
        <taxon>Actinomycetes</taxon>
        <taxon>Kitasatosporales</taxon>
        <taxon>Streptomycetaceae</taxon>
        <taxon>Streptomyces</taxon>
    </lineage>
</organism>
<name>A0ABN1DFC9_9ACTN</name>
<sequence>MGESAPAGADGAAISSSAPVSSAVAVRAPRGRGNRDTGMTDHPWEGVEDRHGSAPNLCNDVIAVRQGTERVHGPAQNNPSPPSHRTRPIRQHGVACDGAVRDKGM</sequence>
<evidence type="ECO:0000313" key="2">
    <source>
        <dbReference type="EMBL" id="GAA0541807.1"/>
    </source>
</evidence>
<evidence type="ECO:0000313" key="3">
    <source>
        <dbReference type="Proteomes" id="UP001501576"/>
    </source>
</evidence>
<evidence type="ECO:0000256" key="1">
    <source>
        <dbReference type="SAM" id="MobiDB-lite"/>
    </source>
</evidence>
<feature type="compositionally biased region" description="Low complexity" evidence="1">
    <location>
        <begin position="1"/>
        <end position="28"/>
    </location>
</feature>
<reference evidence="2 3" key="1">
    <citation type="journal article" date="2019" name="Int. J. Syst. Evol. Microbiol.">
        <title>The Global Catalogue of Microorganisms (GCM) 10K type strain sequencing project: providing services to taxonomists for standard genome sequencing and annotation.</title>
        <authorList>
            <consortium name="The Broad Institute Genomics Platform"/>
            <consortium name="The Broad Institute Genome Sequencing Center for Infectious Disease"/>
            <person name="Wu L."/>
            <person name="Ma J."/>
        </authorList>
    </citation>
    <scope>NUCLEOTIDE SEQUENCE [LARGE SCALE GENOMIC DNA]</scope>
    <source>
        <strain evidence="2 3">JCM 5052</strain>
    </source>
</reference>
<keyword evidence="3" id="KW-1185">Reference proteome</keyword>
<feature type="compositionally biased region" description="Basic and acidic residues" evidence="1">
    <location>
        <begin position="33"/>
        <end position="52"/>
    </location>
</feature>
<dbReference type="EMBL" id="BAAABZ010000049">
    <property type="protein sequence ID" value="GAA0541807.1"/>
    <property type="molecule type" value="Genomic_DNA"/>
</dbReference>
<dbReference type="Proteomes" id="UP001501576">
    <property type="component" value="Unassembled WGS sequence"/>
</dbReference>
<feature type="region of interest" description="Disordered" evidence="1">
    <location>
        <begin position="1"/>
        <end position="55"/>
    </location>
</feature>
<gene>
    <name evidence="2" type="ORF">GCM10010390_49720</name>
</gene>
<comment type="caution">
    <text evidence="2">The sequence shown here is derived from an EMBL/GenBank/DDBJ whole genome shotgun (WGS) entry which is preliminary data.</text>
</comment>
<feature type="region of interest" description="Disordered" evidence="1">
    <location>
        <begin position="67"/>
        <end position="105"/>
    </location>
</feature>
<proteinExistence type="predicted"/>
<protein>
    <submittedName>
        <fullName evidence="2">Uncharacterized protein</fullName>
    </submittedName>
</protein>